<dbReference type="Pfam" id="PF00072">
    <property type="entry name" value="Response_reg"/>
    <property type="match status" value="1"/>
</dbReference>
<evidence type="ECO:0000256" key="2">
    <source>
        <dbReference type="ARBA" id="ARBA00023012"/>
    </source>
</evidence>
<protein>
    <submittedName>
        <fullName evidence="8">Response regulator</fullName>
    </submittedName>
</protein>
<name>A0A975GXM4_9CAUL</name>
<dbReference type="InterPro" id="IPR011006">
    <property type="entry name" value="CheY-like_superfamily"/>
</dbReference>
<dbReference type="InterPro" id="IPR039420">
    <property type="entry name" value="WalR-like"/>
</dbReference>
<reference evidence="8" key="1">
    <citation type="submission" date="2020-09" db="EMBL/GenBank/DDBJ databases">
        <title>Brevundimonas sp. LVF2 isolated from a puddle in Goettingen, Germany.</title>
        <authorList>
            <person name="Friedrich I."/>
            <person name="Klassen A."/>
            <person name="Hannes N."/>
            <person name="Schneider D."/>
            <person name="Hertel R."/>
            <person name="Daniel R."/>
        </authorList>
    </citation>
    <scope>NUCLEOTIDE SEQUENCE</scope>
    <source>
        <strain evidence="8">LVF2</strain>
    </source>
</reference>
<dbReference type="GO" id="GO:0006355">
    <property type="term" value="P:regulation of DNA-templated transcription"/>
    <property type="evidence" value="ECO:0007669"/>
    <property type="project" value="TreeGrafter"/>
</dbReference>
<dbReference type="GO" id="GO:0000976">
    <property type="term" value="F:transcription cis-regulatory region binding"/>
    <property type="evidence" value="ECO:0007669"/>
    <property type="project" value="TreeGrafter"/>
</dbReference>
<dbReference type="EMBL" id="CP062222">
    <property type="protein sequence ID" value="QTC90685.1"/>
    <property type="molecule type" value="Genomic_DNA"/>
</dbReference>
<keyword evidence="1 6" id="KW-0597">Phosphoprotein</keyword>
<accession>A0A975GXM4</accession>
<sequence>MFDRPPVSETANDEAHEAVERLCALYDRLLEQVGDGGLSEAASAELRAMAGIYDLDLQRTDAEVWADLRAVLIRQTPRPKAAETTAPEPLTLLLVEDDPETAADLTLALVEAGHSVVGPFQNAEAAEAAAALHLVDLALLDINLTGETTGIDLARALKDRWGLPSLFLTGDIGAAARHADLAEALVLKPYTGAQVLEAITRVTTH</sequence>
<proteinExistence type="predicted"/>
<dbReference type="Proteomes" id="UP000663918">
    <property type="component" value="Chromosome"/>
</dbReference>
<dbReference type="SUPFAM" id="SSF52172">
    <property type="entry name" value="CheY-like"/>
    <property type="match status" value="1"/>
</dbReference>
<evidence type="ECO:0000256" key="3">
    <source>
        <dbReference type="ARBA" id="ARBA00023015"/>
    </source>
</evidence>
<evidence type="ECO:0000313" key="9">
    <source>
        <dbReference type="Proteomes" id="UP000663918"/>
    </source>
</evidence>
<dbReference type="KEGG" id="bgoe:IFJ75_15800"/>
<evidence type="ECO:0000256" key="1">
    <source>
        <dbReference type="ARBA" id="ARBA00022553"/>
    </source>
</evidence>
<dbReference type="Gene3D" id="3.40.50.2300">
    <property type="match status" value="1"/>
</dbReference>
<dbReference type="GO" id="GO:0000156">
    <property type="term" value="F:phosphorelay response regulator activity"/>
    <property type="evidence" value="ECO:0007669"/>
    <property type="project" value="TreeGrafter"/>
</dbReference>
<dbReference type="AlphaFoldDB" id="A0A975GXM4"/>
<organism evidence="8 9">
    <name type="scientific">Brevundimonas goettingensis</name>
    <dbReference type="NCBI Taxonomy" id="2774190"/>
    <lineage>
        <taxon>Bacteria</taxon>
        <taxon>Pseudomonadati</taxon>
        <taxon>Pseudomonadota</taxon>
        <taxon>Alphaproteobacteria</taxon>
        <taxon>Caulobacterales</taxon>
        <taxon>Caulobacteraceae</taxon>
        <taxon>Brevundimonas</taxon>
    </lineage>
</organism>
<evidence type="ECO:0000256" key="6">
    <source>
        <dbReference type="PROSITE-ProRule" id="PRU00169"/>
    </source>
</evidence>
<dbReference type="PANTHER" id="PTHR48111:SF1">
    <property type="entry name" value="TWO-COMPONENT RESPONSE REGULATOR ORR33"/>
    <property type="match status" value="1"/>
</dbReference>
<feature type="domain" description="Response regulatory" evidence="7">
    <location>
        <begin position="91"/>
        <end position="203"/>
    </location>
</feature>
<keyword evidence="9" id="KW-1185">Reference proteome</keyword>
<feature type="modified residue" description="4-aspartylphosphate" evidence="6">
    <location>
        <position position="141"/>
    </location>
</feature>
<dbReference type="PANTHER" id="PTHR48111">
    <property type="entry name" value="REGULATOR OF RPOS"/>
    <property type="match status" value="1"/>
</dbReference>
<dbReference type="SMART" id="SM00448">
    <property type="entry name" value="REC"/>
    <property type="match status" value="1"/>
</dbReference>
<dbReference type="GO" id="GO:0005829">
    <property type="term" value="C:cytosol"/>
    <property type="evidence" value="ECO:0007669"/>
    <property type="project" value="TreeGrafter"/>
</dbReference>
<keyword evidence="5" id="KW-0804">Transcription</keyword>
<evidence type="ECO:0000313" key="8">
    <source>
        <dbReference type="EMBL" id="QTC90685.1"/>
    </source>
</evidence>
<dbReference type="RefSeq" id="WP_207869288.1">
    <property type="nucleotide sequence ID" value="NZ_CP062222.1"/>
</dbReference>
<evidence type="ECO:0000256" key="5">
    <source>
        <dbReference type="ARBA" id="ARBA00023163"/>
    </source>
</evidence>
<keyword evidence="3" id="KW-0805">Transcription regulation</keyword>
<dbReference type="PROSITE" id="PS50110">
    <property type="entry name" value="RESPONSE_REGULATORY"/>
    <property type="match status" value="1"/>
</dbReference>
<gene>
    <name evidence="8" type="ORF">IFJ75_15800</name>
</gene>
<evidence type="ECO:0000256" key="4">
    <source>
        <dbReference type="ARBA" id="ARBA00023125"/>
    </source>
</evidence>
<keyword evidence="4" id="KW-0238">DNA-binding</keyword>
<keyword evidence="2" id="KW-0902">Two-component regulatory system</keyword>
<dbReference type="GO" id="GO:0032993">
    <property type="term" value="C:protein-DNA complex"/>
    <property type="evidence" value="ECO:0007669"/>
    <property type="project" value="TreeGrafter"/>
</dbReference>
<dbReference type="InterPro" id="IPR001789">
    <property type="entry name" value="Sig_transdc_resp-reg_receiver"/>
</dbReference>
<evidence type="ECO:0000259" key="7">
    <source>
        <dbReference type="PROSITE" id="PS50110"/>
    </source>
</evidence>